<evidence type="ECO:0000256" key="6">
    <source>
        <dbReference type="ARBA" id="ARBA00022763"/>
    </source>
</evidence>
<proteinExistence type="inferred from homology"/>
<dbReference type="InterPro" id="IPR036388">
    <property type="entry name" value="WH-like_DNA-bd_sf"/>
</dbReference>
<accession>A0A1I5HEX2</accession>
<keyword evidence="9" id="KW-0862">Zinc</keyword>
<name>A0A1I5HEX2_9FIRM</name>
<feature type="domain" description="Helicase ATP-binding" evidence="18">
    <location>
        <begin position="24"/>
        <end position="193"/>
    </location>
</feature>
<keyword evidence="6" id="KW-0227">DNA damage</keyword>
<comment type="similarity">
    <text evidence="3">Belongs to the helicase family. RecQ subfamily.</text>
</comment>
<dbReference type="GO" id="GO:0009432">
    <property type="term" value="P:SOS response"/>
    <property type="evidence" value="ECO:0007669"/>
    <property type="project" value="UniProtKB-UniRule"/>
</dbReference>
<dbReference type="RefSeq" id="WP_091687659.1">
    <property type="nucleotide sequence ID" value="NZ_BAABFM010000010.1"/>
</dbReference>
<comment type="cofactor">
    <cofactor evidence="1">
        <name>Mg(2+)</name>
        <dbReference type="ChEBI" id="CHEBI:18420"/>
    </cofactor>
</comment>
<keyword evidence="21" id="KW-1185">Reference proteome</keyword>
<dbReference type="InterPro" id="IPR027417">
    <property type="entry name" value="P-loop_NTPase"/>
</dbReference>
<dbReference type="CDD" id="cd18794">
    <property type="entry name" value="SF2_C_RecQ"/>
    <property type="match status" value="1"/>
</dbReference>
<evidence type="ECO:0000256" key="16">
    <source>
        <dbReference type="NCBIfam" id="TIGR01389"/>
    </source>
</evidence>
<dbReference type="GO" id="GO:0005737">
    <property type="term" value="C:cytoplasm"/>
    <property type="evidence" value="ECO:0007669"/>
    <property type="project" value="TreeGrafter"/>
</dbReference>
<reference evidence="20 21" key="1">
    <citation type="submission" date="2016-10" db="EMBL/GenBank/DDBJ databases">
        <authorList>
            <person name="de Groot N.N."/>
        </authorList>
    </citation>
    <scope>NUCLEOTIDE SEQUENCE [LARGE SCALE GENOMIC DNA]</scope>
    <source>
        <strain evidence="20 21">DSM 1283</strain>
    </source>
</reference>
<dbReference type="GO" id="GO:0003677">
    <property type="term" value="F:DNA binding"/>
    <property type="evidence" value="ECO:0007669"/>
    <property type="project" value="UniProtKB-KW"/>
</dbReference>
<evidence type="ECO:0000256" key="7">
    <source>
        <dbReference type="ARBA" id="ARBA00022801"/>
    </source>
</evidence>
<dbReference type="SUPFAM" id="SSF47819">
    <property type="entry name" value="HRDC-like"/>
    <property type="match status" value="1"/>
</dbReference>
<dbReference type="InterPro" id="IPR044876">
    <property type="entry name" value="HRDC_dom_sf"/>
</dbReference>
<gene>
    <name evidence="20" type="ORF">SAMN04489757_12912</name>
</gene>
<evidence type="ECO:0000256" key="5">
    <source>
        <dbReference type="ARBA" id="ARBA00022741"/>
    </source>
</evidence>
<comment type="cofactor">
    <cofactor evidence="2">
        <name>Zn(2+)</name>
        <dbReference type="ChEBI" id="CHEBI:29105"/>
    </cofactor>
</comment>
<dbReference type="CDD" id="cd17920">
    <property type="entry name" value="DEXHc_RecQ"/>
    <property type="match status" value="1"/>
</dbReference>
<dbReference type="Pfam" id="PF16124">
    <property type="entry name" value="RecQ_Zn_bind"/>
    <property type="match status" value="1"/>
</dbReference>
<dbReference type="GO" id="GO:0006310">
    <property type="term" value="P:DNA recombination"/>
    <property type="evidence" value="ECO:0007669"/>
    <property type="project" value="UniProtKB-UniRule"/>
</dbReference>
<feature type="domain" description="HRDC" evidence="17">
    <location>
        <begin position="532"/>
        <end position="612"/>
    </location>
</feature>
<evidence type="ECO:0000256" key="14">
    <source>
        <dbReference type="ARBA" id="ARBA00023235"/>
    </source>
</evidence>
<dbReference type="Gene3D" id="1.10.150.80">
    <property type="entry name" value="HRDC domain"/>
    <property type="match status" value="1"/>
</dbReference>
<dbReference type="PANTHER" id="PTHR13710">
    <property type="entry name" value="DNA HELICASE RECQ FAMILY MEMBER"/>
    <property type="match status" value="1"/>
</dbReference>
<dbReference type="PROSITE" id="PS50967">
    <property type="entry name" value="HRDC"/>
    <property type="match status" value="1"/>
</dbReference>
<dbReference type="InterPro" id="IPR036390">
    <property type="entry name" value="WH_DNA-bd_sf"/>
</dbReference>
<dbReference type="NCBIfam" id="TIGR01389">
    <property type="entry name" value="recQ"/>
    <property type="match status" value="1"/>
</dbReference>
<dbReference type="GO" id="GO:0016787">
    <property type="term" value="F:hydrolase activity"/>
    <property type="evidence" value="ECO:0007669"/>
    <property type="project" value="UniProtKB-KW"/>
</dbReference>
<dbReference type="Pfam" id="PF00270">
    <property type="entry name" value="DEAD"/>
    <property type="match status" value="1"/>
</dbReference>
<evidence type="ECO:0000256" key="13">
    <source>
        <dbReference type="ARBA" id="ARBA00023204"/>
    </source>
</evidence>
<dbReference type="GO" id="GO:0006281">
    <property type="term" value="P:DNA repair"/>
    <property type="evidence" value="ECO:0007669"/>
    <property type="project" value="UniProtKB-KW"/>
</dbReference>
<protein>
    <recommendedName>
        <fullName evidence="16">DNA helicase RecQ</fullName>
        <ecNumber evidence="16">5.6.2.4</ecNumber>
    </recommendedName>
</protein>
<dbReference type="Pfam" id="PF00570">
    <property type="entry name" value="HRDC"/>
    <property type="match status" value="1"/>
</dbReference>
<evidence type="ECO:0000256" key="4">
    <source>
        <dbReference type="ARBA" id="ARBA00022723"/>
    </source>
</evidence>
<dbReference type="GO" id="GO:0005524">
    <property type="term" value="F:ATP binding"/>
    <property type="evidence" value="ECO:0007669"/>
    <property type="project" value="UniProtKB-KW"/>
</dbReference>
<dbReference type="SMART" id="SM00956">
    <property type="entry name" value="RQC"/>
    <property type="match status" value="1"/>
</dbReference>
<dbReference type="SMART" id="SM00490">
    <property type="entry name" value="HELICc"/>
    <property type="match status" value="1"/>
</dbReference>
<evidence type="ECO:0000256" key="3">
    <source>
        <dbReference type="ARBA" id="ARBA00005446"/>
    </source>
</evidence>
<dbReference type="InterPro" id="IPR018982">
    <property type="entry name" value="RQC_domain"/>
</dbReference>
<dbReference type="SUPFAM" id="SSF52540">
    <property type="entry name" value="P-loop containing nucleoside triphosphate hydrolases"/>
    <property type="match status" value="1"/>
</dbReference>
<dbReference type="PROSITE" id="PS51194">
    <property type="entry name" value="HELICASE_CTER"/>
    <property type="match status" value="1"/>
</dbReference>
<dbReference type="OrthoDB" id="9763310at2"/>
<dbReference type="GO" id="GO:0030894">
    <property type="term" value="C:replisome"/>
    <property type="evidence" value="ECO:0007669"/>
    <property type="project" value="TreeGrafter"/>
</dbReference>
<sequence>MDAKEALKVYFGYDSYKPGQEEIIDSILAGKDVLAIMPTGSGKSICYQVPALLLPGITIVISPLISLMQDQVKALNEAGIKAGYINSSLTESQISTVYARALDGAYKILYVAPERLESYEFTNFVDKVGISMVTVDEAHCISQWGQDFRPSYLKIVDFIDGLSKRPIVSAFTATATEEVKNDISCVLKLKDPKIVVTGFDRENLYFDVETIKKKDDYVLEYIKNHPEDSGIIYCATRKNVDALYELLSNAGIQVARYHAGMNNEDRKESQNDFIYDRSPVIIATNAFGMGINKSNVRFVIHYNMPQSMENYYQEAGRAGRDGEPSQCILLFSAQDIMINKFLLDHKDFTDIPYEDIELIRQRDAKRLQIMEGYCRTSGCLRNYILEYFGEKRNEPCDSCGNCHREFAEIDMTEDAKLVINCVWETKGRYGLNIILGTLLGANRARLKELGTTEYKTYGALKSRSESELRLLISQLLLDGYLYQTADKYSVIRLGNIDPLKEASARVLIRTYEDREPERQTRSRSRRSTDSLTKAGYELFETLRQLRLTIAREVGMPPYIVFSDKTLIDMSVKAPRDRLSMLGVSGVGEAKYEKYGERFIEAITAFIDENPESVTSIKDDDDAAEVRVKSARKRRSRKGTFYLNPEDEEKFEYCDLYLVGEIKDELNRITSGNNVKHIFGTDIYRFLTEKGYVEERNIDGRSVQVPTEIGQTKGIIAVEQTSKIGTVYTVLKYPHAVQKEIVEHYIEIRDQVATTEDEEEDVAENASFDRAAYNRKMNRPDGAGASWSEEEDKQLDEEFNGGMKISEIAKTHNRTNGAIRARLRKHGLIE</sequence>
<keyword evidence="12" id="KW-0233">DNA recombination</keyword>
<dbReference type="Pfam" id="PF00271">
    <property type="entry name" value="Helicase_C"/>
    <property type="match status" value="1"/>
</dbReference>
<keyword evidence="11" id="KW-0238">DNA-binding</keyword>
<evidence type="ECO:0000256" key="10">
    <source>
        <dbReference type="ARBA" id="ARBA00022840"/>
    </source>
</evidence>
<evidence type="ECO:0000256" key="11">
    <source>
        <dbReference type="ARBA" id="ARBA00023125"/>
    </source>
</evidence>
<evidence type="ECO:0000256" key="9">
    <source>
        <dbReference type="ARBA" id="ARBA00022833"/>
    </source>
</evidence>
<keyword evidence="13" id="KW-0234">DNA repair</keyword>
<dbReference type="InterPro" id="IPR010997">
    <property type="entry name" value="HRDC-like_sf"/>
</dbReference>
<keyword evidence="5" id="KW-0547">Nucleotide-binding</keyword>
<feature type="domain" description="Helicase C-terminal" evidence="19">
    <location>
        <begin position="214"/>
        <end position="359"/>
    </location>
</feature>
<dbReference type="InterPro" id="IPR006293">
    <property type="entry name" value="DNA_helicase_ATP-dep_RecQ_bac"/>
</dbReference>
<dbReference type="GO" id="GO:0043590">
    <property type="term" value="C:bacterial nucleoid"/>
    <property type="evidence" value="ECO:0007669"/>
    <property type="project" value="TreeGrafter"/>
</dbReference>
<keyword evidence="7" id="KW-0378">Hydrolase</keyword>
<dbReference type="AlphaFoldDB" id="A0A1I5HEX2"/>
<dbReference type="PROSITE" id="PS51192">
    <property type="entry name" value="HELICASE_ATP_BIND_1"/>
    <property type="match status" value="1"/>
</dbReference>
<evidence type="ECO:0000256" key="12">
    <source>
        <dbReference type="ARBA" id="ARBA00023172"/>
    </source>
</evidence>
<keyword evidence="4" id="KW-0479">Metal-binding</keyword>
<dbReference type="NCBIfam" id="TIGR00614">
    <property type="entry name" value="recQ_fam"/>
    <property type="match status" value="1"/>
</dbReference>
<dbReference type="FunFam" id="3.40.50.300:FF:001389">
    <property type="entry name" value="ATP-dependent DNA helicase RecQ"/>
    <property type="match status" value="1"/>
</dbReference>
<dbReference type="SMART" id="SM00487">
    <property type="entry name" value="DEXDc"/>
    <property type="match status" value="1"/>
</dbReference>
<dbReference type="GO" id="GO:0043138">
    <property type="term" value="F:3'-5' DNA helicase activity"/>
    <property type="evidence" value="ECO:0007669"/>
    <property type="project" value="UniProtKB-EC"/>
</dbReference>
<comment type="catalytic activity">
    <reaction evidence="15">
        <text>Couples ATP hydrolysis with the unwinding of duplex DNA by translocating in the 3'-5' direction.</text>
        <dbReference type="EC" id="5.6.2.4"/>
    </reaction>
</comment>
<evidence type="ECO:0000259" key="17">
    <source>
        <dbReference type="PROSITE" id="PS50967"/>
    </source>
</evidence>
<evidence type="ECO:0000256" key="2">
    <source>
        <dbReference type="ARBA" id="ARBA00001947"/>
    </source>
</evidence>
<dbReference type="Gene3D" id="3.40.50.300">
    <property type="entry name" value="P-loop containing nucleotide triphosphate hydrolases"/>
    <property type="match status" value="2"/>
</dbReference>
<evidence type="ECO:0000259" key="18">
    <source>
        <dbReference type="PROSITE" id="PS51192"/>
    </source>
</evidence>
<dbReference type="Proteomes" id="UP000198806">
    <property type="component" value="Unassembled WGS sequence"/>
</dbReference>
<evidence type="ECO:0000256" key="15">
    <source>
        <dbReference type="ARBA" id="ARBA00034617"/>
    </source>
</evidence>
<dbReference type="Gene3D" id="1.10.10.10">
    <property type="entry name" value="Winged helix-like DNA-binding domain superfamily/Winged helix DNA-binding domain"/>
    <property type="match status" value="1"/>
</dbReference>
<dbReference type="PANTHER" id="PTHR13710:SF105">
    <property type="entry name" value="ATP-DEPENDENT DNA HELICASE Q1"/>
    <property type="match status" value="1"/>
</dbReference>
<evidence type="ECO:0000313" key="21">
    <source>
        <dbReference type="Proteomes" id="UP000198806"/>
    </source>
</evidence>
<dbReference type="GO" id="GO:0006260">
    <property type="term" value="P:DNA replication"/>
    <property type="evidence" value="ECO:0007669"/>
    <property type="project" value="InterPro"/>
</dbReference>
<evidence type="ECO:0000313" key="20">
    <source>
        <dbReference type="EMBL" id="SFO46803.1"/>
    </source>
</evidence>
<dbReference type="SMART" id="SM00341">
    <property type="entry name" value="HRDC"/>
    <property type="match status" value="1"/>
</dbReference>
<dbReference type="EMBL" id="FOWD01000029">
    <property type="protein sequence ID" value="SFO46803.1"/>
    <property type="molecule type" value="Genomic_DNA"/>
</dbReference>
<dbReference type="InterPro" id="IPR011545">
    <property type="entry name" value="DEAD/DEAH_box_helicase_dom"/>
</dbReference>
<organism evidence="20 21">
    <name type="scientific">Anaerocolumna aminovalerica</name>
    <dbReference type="NCBI Taxonomy" id="1527"/>
    <lineage>
        <taxon>Bacteria</taxon>
        <taxon>Bacillati</taxon>
        <taxon>Bacillota</taxon>
        <taxon>Clostridia</taxon>
        <taxon>Lachnospirales</taxon>
        <taxon>Lachnospiraceae</taxon>
        <taxon>Anaerocolumna</taxon>
    </lineage>
</organism>
<keyword evidence="14" id="KW-0413">Isomerase</keyword>
<dbReference type="InterPro" id="IPR014001">
    <property type="entry name" value="Helicase_ATP-bd"/>
</dbReference>
<dbReference type="InterPro" id="IPR004589">
    <property type="entry name" value="DNA_helicase_ATP-dep_RecQ"/>
</dbReference>
<evidence type="ECO:0000259" key="19">
    <source>
        <dbReference type="PROSITE" id="PS51194"/>
    </source>
</evidence>
<dbReference type="InterPro" id="IPR032284">
    <property type="entry name" value="RecQ_Zn-bd"/>
</dbReference>
<keyword evidence="8 20" id="KW-0347">Helicase</keyword>
<evidence type="ECO:0000256" key="8">
    <source>
        <dbReference type="ARBA" id="ARBA00022806"/>
    </source>
</evidence>
<dbReference type="GO" id="GO:0046872">
    <property type="term" value="F:metal ion binding"/>
    <property type="evidence" value="ECO:0007669"/>
    <property type="project" value="UniProtKB-KW"/>
</dbReference>
<dbReference type="InterPro" id="IPR002121">
    <property type="entry name" value="HRDC_dom"/>
</dbReference>
<evidence type="ECO:0000256" key="1">
    <source>
        <dbReference type="ARBA" id="ARBA00001946"/>
    </source>
</evidence>
<dbReference type="GO" id="GO:0009378">
    <property type="term" value="F:four-way junction helicase activity"/>
    <property type="evidence" value="ECO:0007669"/>
    <property type="project" value="TreeGrafter"/>
</dbReference>
<keyword evidence="10" id="KW-0067">ATP-binding</keyword>
<dbReference type="Pfam" id="PF09382">
    <property type="entry name" value="RQC"/>
    <property type="match status" value="1"/>
</dbReference>
<dbReference type="InterPro" id="IPR001650">
    <property type="entry name" value="Helicase_C-like"/>
</dbReference>
<dbReference type="SUPFAM" id="SSF46785">
    <property type="entry name" value="Winged helix' DNA-binding domain"/>
    <property type="match status" value="1"/>
</dbReference>
<dbReference type="STRING" id="1527.SAMN04489757_12912"/>
<dbReference type="EC" id="5.6.2.4" evidence="16"/>